<organism evidence="1 2">
    <name type="scientific">Ixodes persulcatus</name>
    <name type="common">Taiga tick</name>
    <dbReference type="NCBI Taxonomy" id="34615"/>
    <lineage>
        <taxon>Eukaryota</taxon>
        <taxon>Metazoa</taxon>
        <taxon>Ecdysozoa</taxon>
        <taxon>Arthropoda</taxon>
        <taxon>Chelicerata</taxon>
        <taxon>Arachnida</taxon>
        <taxon>Acari</taxon>
        <taxon>Parasitiformes</taxon>
        <taxon>Ixodida</taxon>
        <taxon>Ixodoidea</taxon>
        <taxon>Ixodidae</taxon>
        <taxon>Ixodinae</taxon>
        <taxon>Ixodes</taxon>
    </lineage>
</organism>
<evidence type="ECO:0000313" key="1">
    <source>
        <dbReference type="EMBL" id="KAG0411566.1"/>
    </source>
</evidence>
<evidence type="ECO:0000313" key="2">
    <source>
        <dbReference type="Proteomes" id="UP000805193"/>
    </source>
</evidence>
<proteinExistence type="predicted"/>
<protein>
    <submittedName>
        <fullName evidence="1">Uncharacterized protein</fullName>
    </submittedName>
</protein>
<keyword evidence="2" id="KW-1185">Reference proteome</keyword>
<comment type="caution">
    <text evidence="1">The sequence shown here is derived from an EMBL/GenBank/DDBJ whole genome shotgun (WGS) entry which is preliminary data.</text>
</comment>
<accession>A0AC60NWN1</accession>
<dbReference type="Proteomes" id="UP000805193">
    <property type="component" value="Unassembled WGS sequence"/>
</dbReference>
<name>A0AC60NWN1_IXOPE</name>
<gene>
    <name evidence="1" type="ORF">HPB47_011296</name>
</gene>
<sequence>MAQDLKQSHPHVERDASGAHSPDPEQVPQMAAGADFETSDLDSVINVIGLTPSDPLDTFVGEMHCRPFVASGPKEKCAMLLQV</sequence>
<reference evidence="1 2" key="1">
    <citation type="journal article" date="2020" name="Cell">
        <title>Large-Scale Comparative Analyses of Tick Genomes Elucidate Their Genetic Diversity and Vector Capacities.</title>
        <authorList>
            <consortium name="Tick Genome and Microbiome Consortium (TIGMIC)"/>
            <person name="Jia N."/>
            <person name="Wang J."/>
            <person name="Shi W."/>
            <person name="Du L."/>
            <person name="Sun Y."/>
            <person name="Zhan W."/>
            <person name="Jiang J.F."/>
            <person name="Wang Q."/>
            <person name="Zhang B."/>
            <person name="Ji P."/>
            <person name="Bell-Sakyi L."/>
            <person name="Cui X.M."/>
            <person name="Yuan T.T."/>
            <person name="Jiang B.G."/>
            <person name="Yang W.F."/>
            <person name="Lam T.T."/>
            <person name="Chang Q.C."/>
            <person name="Ding S.J."/>
            <person name="Wang X.J."/>
            <person name="Zhu J.G."/>
            <person name="Ruan X.D."/>
            <person name="Zhao L."/>
            <person name="Wei J.T."/>
            <person name="Ye R.Z."/>
            <person name="Que T.C."/>
            <person name="Du C.H."/>
            <person name="Zhou Y.H."/>
            <person name="Cheng J.X."/>
            <person name="Dai P.F."/>
            <person name="Guo W.B."/>
            <person name="Han X.H."/>
            <person name="Huang E.J."/>
            <person name="Li L.F."/>
            <person name="Wei W."/>
            <person name="Gao Y.C."/>
            <person name="Liu J.Z."/>
            <person name="Shao H.Z."/>
            <person name="Wang X."/>
            <person name="Wang C.C."/>
            <person name="Yang T.C."/>
            <person name="Huo Q.B."/>
            <person name="Li W."/>
            <person name="Chen H.Y."/>
            <person name="Chen S.E."/>
            <person name="Zhou L.G."/>
            <person name="Ni X.B."/>
            <person name="Tian J.H."/>
            <person name="Sheng Y."/>
            <person name="Liu T."/>
            <person name="Pan Y.S."/>
            <person name="Xia L.Y."/>
            <person name="Li J."/>
            <person name="Zhao F."/>
            <person name="Cao W.C."/>
        </authorList>
    </citation>
    <scope>NUCLEOTIDE SEQUENCE [LARGE SCALE GENOMIC DNA]</scope>
    <source>
        <strain evidence="1">Iper-2018</strain>
    </source>
</reference>
<dbReference type="EMBL" id="JABSTQ010011420">
    <property type="protein sequence ID" value="KAG0411566.1"/>
    <property type="molecule type" value="Genomic_DNA"/>
</dbReference>